<evidence type="ECO:0000313" key="3">
    <source>
        <dbReference type="EMBL" id="MBE9144894.1"/>
    </source>
</evidence>
<dbReference type="Pfam" id="PF13455">
    <property type="entry name" value="MUG113"/>
    <property type="match status" value="1"/>
</dbReference>
<accession>A0ABR9UEJ7</accession>
<keyword evidence="4" id="KW-1185">Reference proteome</keyword>
<dbReference type="Proteomes" id="UP000640725">
    <property type="component" value="Unassembled WGS sequence"/>
</dbReference>
<dbReference type="RefSeq" id="WP_193870389.1">
    <property type="nucleotide sequence ID" value="NZ_JADEWU010000042.1"/>
</dbReference>
<comment type="caution">
    <text evidence="3">The sequence shown here is derived from an EMBL/GenBank/DDBJ whole genome shotgun (WGS) entry which is preliminary data.</text>
</comment>
<feature type="coiled-coil region" evidence="1">
    <location>
        <begin position="297"/>
        <end position="324"/>
    </location>
</feature>
<organism evidence="3 4">
    <name type="scientific">Planktothrix mougeotii LEGE 06226</name>
    <dbReference type="NCBI Taxonomy" id="1828728"/>
    <lineage>
        <taxon>Bacteria</taxon>
        <taxon>Bacillati</taxon>
        <taxon>Cyanobacteriota</taxon>
        <taxon>Cyanophyceae</taxon>
        <taxon>Oscillatoriophycideae</taxon>
        <taxon>Oscillatoriales</taxon>
        <taxon>Microcoleaceae</taxon>
        <taxon>Planktothrix</taxon>
    </lineage>
</organism>
<dbReference type="InterPro" id="IPR057253">
    <property type="entry name" value="CoiA-like_N"/>
</dbReference>
<feature type="domain" description="Bacteriophage T5 Orf172 DNA-binding" evidence="2">
    <location>
        <begin position="201"/>
        <end position="284"/>
    </location>
</feature>
<dbReference type="Pfam" id="PF25164">
    <property type="entry name" value="CoiA_N"/>
    <property type="match status" value="1"/>
</dbReference>
<dbReference type="InterPro" id="IPR018306">
    <property type="entry name" value="Phage_T5_Orf172_DNA-bd"/>
</dbReference>
<dbReference type="EMBL" id="JADEWU010000042">
    <property type="protein sequence ID" value="MBE9144894.1"/>
    <property type="molecule type" value="Genomic_DNA"/>
</dbReference>
<proteinExistence type="predicted"/>
<dbReference type="SMART" id="SM00974">
    <property type="entry name" value="T5orf172"/>
    <property type="match status" value="1"/>
</dbReference>
<sequence length="393" mass="45923">MWLKYGIDADKSLISIDDVERGKTDLKCPYCDGTLTAKKGKIKVHHFAHTQETCREVNREGEIPYLPLYDSFNINLTPKEFQQLKDLWNRYGIQDLGIYKDEVPSIFIKDKLLEFNRFRGLYQFTKLGKIPVCGLSLNLFNQVQETLILEKLQQLEGDAEKAYRKSFPNLNQCLSDLEIYRAEFRKVLSNQLYYLEINIKNSERTIYKIGVTQRDVEARIEEVRRDLNKHYESFSVKVLGTWKHRGNVEKYFKYKYESFNFPIESLTEYFAFNEQEAKAVLSDLRRMKPKVLSSIEEDILNKNLNKVERLIAEQERQKRRSEAIKLGMERAKKWGQNVGRPPTPESVEEFLNKPSSQKIIAALDEGLSLRKTAEQVGVSVNTVRKVKALIEKD</sequence>
<name>A0ABR9UEJ7_9CYAN</name>
<evidence type="ECO:0000256" key="1">
    <source>
        <dbReference type="SAM" id="Coils"/>
    </source>
</evidence>
<keyword evidence="1" id="KW-0175">Coiled coil</keyword>
<protein>
    <submittedName>
        <fullName evidence="3">GIY-YIG nuclease family protein</fullName>
    </submittedName>
</protein>
<evidence type="ECO:0000259" key="2">
    <source>
        <dbReference type="SMART" id="SM00974"/>
    </source>
</evidence>
<evidence type="ECO:0000313" key="4">
    <source>
        <dbReference type="Proteomes" id="UP000640725"/>
    </source>
</evidence>
<reference evidence="3 4" key="1">
    <citation type="submission" date="2020-10" db="EMBL/GenBank/DDBJ databases">
        <authorList>
            <person name="Castelo-Branco R."/>
            <person name="Eusebio N."/>
            <person name="Adriana R."/>
            <person name="Vieira A."/>
            <person name="Brugerolle De Fraissinette N."/>
            <person name="Rezende De Castro R."/>
            <person name="Schneider M.P."/>
            <person name="Vasconcelos V."/>
            <person name="Leao P.N."/>
        </authorList>
    </citation>
    <scope>NUCLEOTIDE SEQUENCE [LARGE SCALE GENOMIC DNA]</scope>
    <source>
        <strain evidence="3 4">LEGE 06226</strain>
    </source>
</reference>
<gene>
    <name evidence="3" type="ORF">IQ236_16960</name>
</gene>